<organism evidence="2 3">
    <name type="scientific">Bacillus phage vB_BanS_MrDarsey</name>
    <dbReference type="NCBI Taxonomy" id="2894787"/>
    <lineage>
        <taxon>Viruses</taxon>
        <taxon>Duplodnaviria</taxon>
        <taxon>Heunggongvirae</taxon>
        <taxon>Uroviricota</taxon>
        <taxon>Caudoviricetes</taxon>
        <taxon>Joanripponvirinae</taxon>
        <taxon>Tsamsavirus</taxon>
        <taxon>Tsamsavirus mrdarsey</taxon>
    </lineage>
</organism>
<gene>
    <name evidence="2" type="ORF">MRDARSEY_17</name>
</gene>
<evidence type="ECO:0000313" key="2">
    <source>
        <dbReference type="EMBL" id="UGO47849.1"/>
    </source>
</evidence>
<name>A0AAE8YQY6_9CAUD</name>
<sequence>MWLKIFGAMWIIQGCWDAWKGYKKRDSDYIIISLLAFLAGAILICASLSE</sequence>
<accession>A0AAE8YQY6</accession>
<evidence type="ECO:0000256" key="1">
    <source>
        <dbReference type="SAM" id="Phobius"/>
    </source>
</evidence>
<keyword evidence="1" id="KW-0472">Membrane</keyword>
<dbReference type="Proteomes" id="UP000827753">
    <property type="component" value="Segment"/>
</dbReference>
<keyword evidence="1" id="KW-0812">Transmembrane</keyword>
<feature type="transmembrane region" description="Helical" evidence="1">
    <location>
        <begin position="29"/>
        <end position="49"/>
    </location>
</feature>
<keyword evidence="2" id="KW-0449">Lipoprotein</keyword>
<proteinExistence type="predicted"/>
<dbReference type="PROSITE" id="PS51257">
    <property type="entry name" value="PROKAR_LIPOPROTEIN"/>
    <property type="match status" value="1"/>
</dbReference>
<reference evidence="2 3" key="1">
    <citation type="submission" date="2021-10" db="EMBL/GenBank/DDBJ databases">
        <authorList>
            <person name="Lavering E.D."/>
            <person name="James R."/>
            <person name="Fairholm J.D."/>
            <person name="Ogilvie B.H."/>
            <person name="Thurgood T.L."/>
            <person name="Robison R.A."/>
            <person name="Grose J.H."/>
        </authorList>
    </citation>
    <scope>NUCLEOTIDE SEQUENCE [LARGE SCALE GENOMIC DNA]</scope>
</reference>
<protein>
    <submittedName>
        <fullName evidence="2">Signal peptide-containing lipoprotein</fullName>
    </submittedName>
</protein>
<keyword evidence="3" id="KW-1185">Reference proteome</keyword>
<keyword evidence="1" id="KW-1133">Transmembrane helix</keyword>
<dbReference type="EMBL" id="OK499987">
    <property type="protein sequence ID" value="UGO47849.1"/>
    <property type="molecule type" value="Genomic_DNA"/>
</dbReference>
<evidence type="ECO:0000313" key="3">
    <source>
        <dbReference type="Proteomes" id="UP000827753"/>
    </source>
</evidence>